<feature type="compositionally biased region" description="Basic and acidic residues" evidence="1">
    <location>
        <begin position="101"/>
        <end position="111"/>
    </location>
</feature>
<gene>
    <name evidence="2" type="ORF">Cadr_000023456</name>
</gene>
<evidence type="ECO:0000313" key="2">
    <source>
        <dbReference type="EMBL" id="KAB1258699.1"/>
    </source>
</evidence>
<evidence type="ECO:0000256" key="1">
    <source>
        <dbReference type="SAM" id="MobiDB-lite"/>
    </source>
</evidence>
<feature type="compositionally biased region" description="Low complexity" evidence="1">
    <location>
        <begin position="118"/>
        <end position="134"/>
    </location>
</feature>
<dbReference type="PANTHER" id="PTHR38654">
    <property type="entry name" value="BUCKY BALL-RELATED"/>
    <property type="match status" value="1"/>
</dbReference>
<reference evidence="2 3" key="1">
    <citation type="journal article" date="2019" name="Mol. Ecol. Resour.">
        <title>Improving Illumina assemblies with Hi-C and long reads: an example with the North African dromedary.</title>
        <authorList>
            <person name="Elbers J.P."/>
            <person name="Rogers M.F."/>
            <person name="Perelman P.L."/>
            <person name="Proskuryakova A.A."/>
            <person name="Serdyukova N.A."/>
            <person name="Johnson W.E."/>
            <person name="Horin P."/>
            <person name="Corander J."/>
            <person name="Murphy D."/>
            <person name="Burger P.A."/>
        </authorList>
    </citation>
    <scope>NUCLEOTIDE SEQUENCE [LARGE SCALE GENOMIC DNA]</scope>
    <source>
        <strain evidence="2">Drom800</strain>
        <tissue evidence="2">Blood</tissue>
    </source>
</reference>
<proteinExistence type="predicted"/>
<dbReference type="EMBL" id="JWIN03000023">
    <property type="protein sequence ID" value="KAB1258699.1"/>
    <property type="molecule type" value="Genomic_DNA"/>
</dbReference>
<sequence length="171" mass="18722">MSLYDVAYSKVMPEDMVQHNGISQSSCDSIGVLYNSHEGGDHMKLGEEKKGYAAVSQNPLPPNAVKDRDEIQNTLNSKLYQSTGDINKLHEERPLCTSMKAVKDPSLHLESQEPLPVGESMSKDSSGSYGSPENVVEKEEVESNSHPKGGFPSPTRLAQVNKIDEAHPRVT</sequence>
<dbReference type="InterPro" id="IPR053309">
    <property type="entry name" value="Balbiani_Body_Formation"/>
</dbReference>
<feature type="compositionally biased region" description="Basic and acidic residues" evidence="1">
    <location>
        <begin position="162"/>
        <end position="171"/>
    </location>
</feature>
<feature type="compositionally biased region" description="Basic and acidic residues" evidence="1">
    <location>
        <begin position="135"/>
        <end position="145"/>
    </location>
</feature>
<name>A0A5N4CID6_CAMDR</name>
<keyword evidence="3" id="KW-1185">Reference proteome</keyword>
<dbReference type="AlphaFoldDB" id="A0A5N4CID6"/>
<dbReference type="PANTHER" id="PTHR38654:SF1">
    <property type="entry name" value="BUCKY BALL"/>
    <property type="match status" value="1"/>
</dbReference>
<comment type="caution">
    <text evidence="2">The sequence shown here is derived from an EMBL/GenBank/DDBJ whole genome shotgun (WGS) entry which is preliminary data.</text>
</comment>
<evidence type="ECO:0000313" key="3">
    <source>
        <dbReference type="Proteomes" id="UP000299084"/>
    </source>
</evidence>
<accession>A0A5N4CID6</accession>
<protein>
    <submittedName>
        <fullName evidence="2">Uncharacterized protein</fullName>
    </submittedName>
</protein>
<dbReference type="Proteomes" id="UP000299084">
    <property type="component" value="Unassembled WGS sequence"/>
</dbReference>
<organism evidence="2 3">
    <name type="scientific">Camelus dromedarius</name>
    <name type="common">Dromedary</name>
    <name type="synonym">Arabian camel</name>
    <dbReference type="NCBI Taxonomy" id="9838"/>
    <lineage>
        <taxon>Eukaryota</taxon>
        <taxon>Metazoa</taxon>
        <taxon>Chordata</taxon>
        <taxon>Craniata</taxon>
        <taxon>Vertebrata</taxon>
        <taxon>Euteleostomi</taxon>
        <taxon>Mammalia</taxon>
        <taxon>Eutheria</taxon>
        <taxon>Laurasiatheria</taxon>
        <taxon>Artiodactyla</taxon>
        <taxon>Tylopoda</taxon>
        <taxon>Camelidae</taxon>
        <taxon>Camelus</taxon>
    </lineage>
</organism>
<feature type="region of interest" description="Disordered" evidence="1">
    <location>
        <begin position="99"/>
        <end position="171"/>
    </location>
</feature>